<dbReference type="GeneID" id="80558164"/>
<accession>A0ABM7NS31</accession>
<dbReference type="SMART" id="SM00174">
    <property type="entry name" value="RHO"/>
    <property type="match status" value="1"/>
</dbReference>
<dbReference type="SMART" id="SM00173">
    <property type="entry name" value="RAS"/>
    <property type="match status" value="1"/>
</dbReference>
<dbReference type="CDD" id="cd00154">
    <property type="entry name" value="Rab"/>
    <property type="match status" value="1"/>
</dbReference>
<dbReference type="InterPro" id="IPR027417">
    <property type="entry name" value="P-loop_NTPase"/>
</dbReference>
<evidence type="ECO:0000313" key="4">
    <source>
        <dbReference type="Proteomes" id="UP001321479"/>
    </source>
</evidence>
<organism evidence="3 4">
    <name type="scientific">Cotonvirus japonicus</name>
    <dbReference type="NCBI Taxonomy" id="2811091"/>
    <lineage>
        <taxon>Viruses</taxon>
        <taxon>Varidnaviria</taxon>
        <taxon>Bamfordvirae</taxon>
        <taxon>Nucleocytoviricota</taxon>
        <taxon>Megaviricetes</taxon>
        <taxon>Imitervirales</taxon>
        <taxon>Mimiviridae</taxon>
        <taxon>Megamimivirinae</taxon>
        <taxon>Cotonvirus</taxon>
        <taxon>Cotonvirus japonicum</taxon>
    </lineage>
</organism>
<dbReference type="NCBIfam" id="TIGR00231">
    <property type="entry name" value="small_GTP"/>
    <property type="match status" value="1"/>
</dbReference>
<dbReference type="EMBL" id="AP024483">
    <property type="protein sequence ID" value="BCS82959.1"/>
    <property type="molecule type" value="Genomic_DNA"/>
</dbReference>
<dbReference type="RefSeq" id="YP_010841567.1">
    <property type="nucleotide sequence ID" value="NC_079139.1"/>
</dbReference>
<evidence type="ECO:0000256" key="2">
    <source>
        <dbReference type="ARBA" id="ARBA00022741"/>
    </source>
</evidence>
<reference evidence="3 4" key="1">
    <citation type="submission" date="2021-02" db="EMBL/GenBank/DDBJ databases">
        <title>Cotonvirus japonicus, which uses Golgi apparatus of host cells for its virion factory, phylogenetically links tailed tupanvirus and icosahedral mimivirus.</title>
        <authorList>
            <person name="Takahashi H."/>
            <person name="Fukaya S."/>
            <person name="Song C."/>
            <person name="Murata K."/>
            <person name="Takemura M."/>
        </authorList>
    </citation>
    <scope>NUCLEOTIDE SEQUENCE [LARGE SCALE GENOMIC DNA]</scope>
</reference>
<dbReference type="Gene3D" id="3.40.50.300">
    <property type="entry name" value="P-loop containing nucleotide triphosphate hydrolases"/>
    <property type="match status" value="1"/>
</dbReference>
<comment type="subcellular location">
    <subcellularLocation>
        <location evidence="1">Host cell membrane</location>
        <topology evidence="1">Lipid-anchor</topology>
        <orientation evidence="1">Cytoplasmic side</orientation>
    </subcellularLocation>
</comment>
<name>A0ABM7NS31_9VIRU</name>
<dbReference type="InterPro" id="IPR005225">
    <property type="entry name" value="Small_GTP-bd"/>
</dbReference>
<dbReference type="SUPFAM" id="SSF52540">
    <property type="entry name" value="P-loop containing nucleoside triphosphate hydrolases"/>
    <property type="match status" value="1"/>
</dbReference>
<dbReference type="PROSITE" id="PS51419">
    <property type="entry name" value="RAB"/>
    <property type="match status" value="1"/>
</dbReference>
<evidence type="ECO:0000256" key="1">
    <source>
        <dbReference type="ARBA" id="ARBA00004112"/>
    </source>
</evidence>
<keyword evidence="4" id="KW-1185">Reference proteome</keyword>
<protein>
    <submittedName>
        <fullName evidence="3">Rab family GTPase</fullName>
    </submittedName>
</protein>
<dbReference type="PRINTS" id="PR00449">
    <property type="entry name" value="RASTRNSFRMNG"/>
</dbReference>
<proteinExistence type="predicted"/>
<dbReference type="PANTHER" id="PTHR47978">
    <property type="match status" value="1"/>
</dbReference>
<sequence length="194" mass="22241">MNDTGYKIILLGDSGVGKSTLVHWFIYNRQPLNISPTIGAAFAAKKIKIKNKIVKLYLWDTAGQERFRSITKMYYSGSLGCICVFDVTDYTSFKNLEFWVNDFQKNNNTNIKTIIVANKCDLDKSTWKVTDNEIKKFCDDKNCDYVYTSCVSGNNVQTIFDTMALEMASLKSHNNNLIQLDNDDHKELSRCYCM</sequence>
<dbReference type="Pfam" id="PF00071">
    <property type="entry name" value="Ras"/>
    <property type="match status" value="1"/>
</dbReference>
<dbReference type="SMART" id="SM00175">
    <property type="entry name" value="RAB"/>
    <property type="match status" value="1"/>
</dbReference>
<dbReference type="InterPro" id="IPR001806">
    <property type="entry name" value="Small_GTPase"/>
</dbReference>
<dbReference type="SMART" id="SM00176">
    <property type="entry name" value="RAN"/>
    <property type="match status" value="1"/>
</dbReference>
<keyword evidence="2" id="KW-0547">Nucleotide-binding</keyword>
<evidence type="ECO:0000313" key="3">
    <source>
        <dbReference type="EMBL" id="BCS82959.1"/>
    </source>
</evidence>
<dbReference type="Proteomes" id="UP001321479">
    <property type="component" value="Segment"/>
</dbReference>
<dbReference type="PROSITE" id="PS51421">
    <property type="entry name" value="RAS"/>
    <property type="match status" value="1"/>
</dbReference>